<dbReference type="CDD" id="cd06261">
    <property type="entry name" value="TM_PBP2"/>
    <property type="match status" value="1"/>
</dbReference>
<dbReference type="GO" id="GO:0005886">
    <property type="term" value="C:plasma membrane"/>
    <property type="evidence" value="ECO:0007669"/>
    <property type="project" value="UniProtKB-SubCell"/>
</dbReference>
<evidence type="ECO:0000256" key="5">
    <source>
        <dbReference type="ARBA" id="ARBA00022989"/>
    </source>
</evidence>
<feature type="transmembrane region" description="Helical" evidence="7">
    <location>
        <begin position="102"/>
        <end position="122"/>
    </location>
</feature>
<comment type="subcellular location">
    <subcellularLocation>
        <location evidence="1 7">Cell membrane</location>
        <topology evidence="1 7">Multi-pass membrane protein</topology>
    </subcellularLocation>
</comment>
<feature type="transmembrane region" description="Helical" evidence="7">
    <location>
        <begin position="12"/>
        <end position="30"/>
    </location>
</feature>
<feature type="domain" description="ABC transmembrane type-1" evidence="8">
    <location>
        <begin position="98"/>
        <end position="313"/>
    </location>
</feature>
<name>A0A7C5Y992_CALS0</name>
<dbReference type="Gene3D" id="1.10.3720.10">
    <property type="entry name" value="MetI-like"/>
    <property type="match status" value="1"/>
</dbReference>
<evidence type="ECO:0000256" key="7">
    <source>
        <dbReference type="RuleBase" id="RU363032"/>
    </source>
</evidence>
<evidence type="ECO:0000259" key="8">
    <source>
        <dbReference type="PROSITE" id="PS50928"/>
    </source>
</evidence>
<feature type="transmembrane region" description="Helical" evidence="7">
    <location>
        <begin position="134"/>
        <end position="159"/>
    </location>
</feature>
<dbReference type="InterPro" id="IPR000515">
    <property type="entry name" value="MetI-like"/>
</dbReference>
<evidence type="ECO:0000256" key="3">
    <source>
        <dbReference type="ARBA" id="ARBA00022475"/>
    </source>
</evidence>
<evidence type="ECO:0000256" key="2">
    <source>
        <dbReference type="ARBA" id="ARBA00022448"/>
    </source>
</evidence>
<keyword evidence="3" id="KW-1003">Cell membrane</keyword>
<dbReference type="EMBL" id="DRXS01000032">
    <property type="protein sequence ID" value="HHR40302.1"/>
    <property type="molecule type" value="Genomic_DNA"/>
</dbReference>
<dbReference type="PROSITE" id="PS50928">
    <property type="entry name" value="ABC_TM1"/>
    <property type="match status" value="1"/>
</dbReference>
<accession>A0A7C5Y992</accession>
<feature type="transmembrane region" description="Helical" evidence="7">
    <location>
        <begin position="179"/>
        <end position="203"/>
    </location>
</feature>
<evidence type="ECO:0000313" key="9">
    <source>
        <dbReference type="EMBL" id="HHR40302.1"/>
    </source>
</evidence>
<dbReference type="SUPFAM" id="SSF161098">
    <property type="entry name" value="MetI-like"/>
    <property type="match status" value="1"/>
</dbReference>
<reference evidence="9" key="1">
    <citation type="journal article" date="2020" name="mSystems">
        <title>Genome- and Community-Level Interaction Insights into Carbon Utilization and Element Cycling Functions of Hydrothermarchaeota in Hydrothermal Sediment.</title>
        <authorList>
            <person name="Zhou Z."/>
            <person name="Liu Y."/>
            <person name="Xu W."/>
            <person name="Pan J."/>
            <person name="Luo Z.H."/>
            <person name="Li M."/>
        </authorList>
    </citation>
    <scope>NUCLEOTIDE SEQUENCE [LARGE SCALE GENOMIC DNA]</scope>
    <source>
        <strain evidence="9">SpSt-1084</strain>
    </source>
</reference>
<dbReference type="PANTHER" id="PTHR43163:SF9">
    <property type="entry name" value="ABC TRANSPORTER PERMEASE PROTEIN"/>
    <property type="match status" value="1"/>
</dbReference>
<organism evidence="9">
    <name type="scientific">Caldiarchaeum subterraneum</name>
    <dbReference type="NCBI Taxonomy" id="311458"/>
    <lineage>
        <taxon>Archaea</taxon>
        <taxon>Nitrososphaerota</taxon>
        <taxon>Candidatus Caldarchaeales</taxon>
        <taxon>Candidatus Caldarchaeaceae</taxon>
        <taxon>Candidatus Caldarchaeum</taxon>
    </lineage>
</organism>
<sequence>MTGLWVYLIKRAVTAVAVVFTVVILSFFLVRLAPGDPATLIAGEAASPEYIQNVRKLYGLDKPVVDQLIIYLSMLLTGNLGYSITFSSPVLNVILDRLPQTILLVGSSIVVSFMVGVGLGLLSAKKAYTIVDGLINAVTIILYSIPAFWLGLVLIFVFALQYPVFPIGGMMDINISDDILTRVASVLHHLILPSATLSTFFLATYTRMTRAGLIEALGMNYVVLAQAKGVPENKILLKHALKNALLPLITVLAIQLGLMVGGVVFTETIFSWPGVGSLLIQAVSYRDYPLVTGIFIFTSAAVALANFIADIVYMIVDPRIRGEGAR</sequence>
<evidence type="ECO:0000256" key="1">
    <source>
        <dbReference type="ARBA" id="ARBA00004651"/>
    </source>
</evidence>
<dbReference type="InterPro" id="IPR035906">
    <property type="entry name" value="MetI-like_sf"/>
</dbReference>
<keyword evidence="6 7" id="KW-0472">Membrane</keyword>
<evidence type="ECO:0000256" key="4">
    <source>
        <dbReference type="ARBA" id="ARBA00022692"/>
    </source>
</evidence>
<dbReference type="Pfam" id="PF00528">
    <property type="entry name" value="BPD_transp_1"/>
    <property type="match status" value="1"/>
</dbReference>
<comment type="caution">
    <text evidence="9">The sequence shown here is derived from an EMBL/GenBank/DDBJ whole genome shotgun (WGS) entry which is preliminary data.</text>
</comment>
<dbReference type="InterPro" id="IPR045621">
    <property type="entry name" value="BPD_transp_1_N"/>
</dbReference>
<proteinExistence type="inferred from homology"/>
<comment type="similarity">
    <text evidence="7">Belongs to the binding-protein-dependent transport system permease family.</text>
</comment>
<dbReference type="PANTHER" id="PTHR43163">
    <property type="entry name" value="DIPEPTIDE TRANSPORT SYSTEM PERMEASE PROTEIN DPPB-RELATED"/>
    <property type="match status" value="1"/>
</dbReference>
<dbReference type="AlphaFoldDB" id="A0A7C5Y992"/>
<keyword evidence="2 7" id="KW-0813">Transport</keyword>
<evidence type="ECO:0000256" key="6">
    <source>
        <dbReference type="ARBA" id="ARBA00023136"/>
    </source>
</evidence>
<feature type="transmembrane region" description="Helical" evidence="7">
    <location>
        <begin position="244"/>
        <end position="270"/>
    </location>
</feature>
<keyword evidence="4 7" id="KW-0812">Transmembrane</keyword>
<gene>
    <name evidence="9" type="ORF">ENM42_00565</name>
</gene>
<dbReference type="GO" id="GO:0055085">
    <property type="term" value="P:transmembrane transport"/>
    <property type="evidence" value="ECO:0007669"/>
    <property type="project" value="InterPro"/>
</dbReference>
<keyword evidence="5 7" id="KW-1133">Transmembrane helix</keyword>
<dbReference type="Pfam" id="PF19300">
    <property type="entry name" value="BPD_transp_1_N"/>
    <property type="match status" value="1"/>
</dbReference>
<protein>
    <submittedName>
        <fullName evidence="9">ABC transporter permease</fullName>
    </submittedName>
</protein>
<feature type="transmembrane region" description="Helical" evidence="7">
    <location>
        <begin position="290"/>
        <end position="316"/>
    </location>
</feature>